<name>A0A835E6N9_9POAL</name>
<dbReference type="CDD" id="cd00148">
    <property type="entry name" value="PROF"/>
    <property type="match status" value="1"/>
</dbReference>
<dbReference type="InterPro" id="IPR048278">
    <property type="entry name" value="PFN"/>
</dbReference>
<protein>
    <recommendedName>
        <fullName evidence="8">Profilin</fullName>
    </recommendedName>
</protein>
<dbReference type="Proteomes" id="UP000636709">
    <property type="component" value="Unassembled WGS sequence"/>
</dbReference>
<keyword evidence="4" id="KW-1015">Disulfide bond</keyword>
<evidence type="ECO:0000256" key="5">
    <source>
        <dbReference type="ARBA" id="ARBA00023203"/>
    </source>
</evidence>
<dbReference type="Gene3D" id="3.30.450.30">
    <property type="entry name" value="Dynein light chain 2a, cytoplasmic"/>
    <property type="match status" value="1"/>
</dbReference>
<dbReference type="InterPro" id="IPR036140">
    <property type="entry name" value="PFN_sf"/>
</dbReference>
<dbReference type="PRINTS" id="PR00392">
    <property type="entry name" value="PROFILIN"/>
</dbReference>
<proteinExistence type="inferred from homology"/>
<keyword evidence="10" id="KW-1185">Reference proteome</keyword>
<dbReference type="GO" id="GO:0005938">
    <property type="term" value="C:cell cortex"/>
    <property type="evidence" value="ECO:0007669"/>
    <property type="project" value="TreeGrafter"/>
</dbReference>
<dbReference type="GO" id="GO:0070064">
    <property type="term" value="F:proline-rich region binding"/>
    <property type="evidence" value="ECO:0007669"/>
    <property type="project" value="UniProtKB-ARBA"/>
</dbReference>
<evidence type="ECO:0000256" key="1">
    <source>
        <dbReference type="ARBA" id="ARBA00004245"/>
    </source>
</evidence>
<dbReference type="InterPro" id="IPR005455">
    <property type="entry name" value="PFN_euk"/>
</dbReference>
<reference evidence="9" key="1">
    <citation type="submission" date="2020-07" db="EMBL/GenBank/DDBJ databases">
        <title>Genome sequence and genetic diversity analysis of an under-domesticated orphan crop, white fonio (Digitaria exilis).</title>
        <authorList>
            <person name="Bennetzen J.L."/>
            <person name="Chen S."/>
            <person name="Ma X."/>
            <person name="Wang X."/>
            <person name="Yssel A.E.J."/>
            <person name="Chaluvadi S.R."/>
            <person name="Johnson M."/>
            <person name="Gangashetty P."/>
            <person name="Hamidou F."/>
            <person name="Sanogo M.D."/>
            <person name="Zwaenepoel A."/>
            <person name="Wallace J."/>
            <person name="Van De Peer Y."/>
            <person name="Van Deynze A."/>
        </authorList>
    </citation>
    <scope>NUCLEOTIDE SEQUENCE</scope>
    <source>
        <tissue evidence="9">Leaves</tissue>
    </source>
</reference>
<dbReference type="Pfam" id="PF00235">
    <property type="entry name" value="Profilin"/>
    <property type="match status" value="1"/>
</dbReference>
<dbReference type="PANTHER" id="PTHR11604:SF35">
    <property type="entry name" value="PROFILIN-3"/>
    <property type="match status" value="1"/>
</dbReference>
<keyword evidence="6 7" id="KW-0206">Cytoskeleton</keyword>
<keyword evidence="3" id="KW-0963">Cytoplasm</keyword>
<dbReference type="GO" id="GO:0003785">
    <property type="term" value="F:actin monomer binding"/>
    <property type="evidence" value="ECO:0007669"/>
    <property type="project" value="TreeGrafter"/>
</dbReference>
<evidence type="ECO:0000256" key="8">
    <source>
        <dbReference type="RuleBase" id="RU003909"/>
    </source>
</evidence>
<gene>
    <name evidence="9" type="ORF">HU200_055830</name>
</gene>
<dbReference type="InterPro" id="IPR027310">
    <property type="entry name" value="Profilin_CS"/>
</dbReference>
<evidence type="ECO:0000313" key="10">
    <source>
        <dbReference type="Proteomes" id="UP000636709"/>
    </source>
</evidence>
<dbReference type="PRINTS" id="PR01640">
    <property type="entry name" value="PROFILINPLNT"/>
</dbReference>
<dbReference type="GO" id="GO:0032956">
    <property type="term" value="P:regulation of actin cytoskeleton organization"/>
    <property type="evidence" value="ECO:0007669"/>
    <property type="project" value="UniProtKB-ARBA"/>
</dbReference>
<dbReference type="EMBL" id="JACEFO010002379">
    <property type="protein sequence ID" value="KAF8663226.1"/>
    <property type="molecule type" value="Genomic_DNA"/>
</dbReference>
<dbReference type="SMART" id="SM00392">
    <property type="entry name" value="PROF"/>
    <property type="match status" value="1"/>
</dbReference>
<sequence>MSWQSYVDEHLLGDDVDGQRLTAAAILGLDGAVELEEITAIVNEFNELGGSLAPTGLYLGGSKYMVIQGEPGTIIRGKKSHVFDCLQGPGGVTIKKTNQAIIIGIYEEPMTLVQCNIIVERHGDYLIDQGV</sequence>
<evidence type="ECO:0000256" key="3">
    <source>
        <dbReference type="ARBA" id="ARBA00022490"/>
    </source>
</evidence>
<dbReference type="GO" id="GO:0007097">
    <property type="term" value="P:nuclear migration"/>
    <property type="evidence" value="ECO:0007669"/>
    <property type="project" value="UniProtKB-ARBA"/>
</dbReference>
<comment type="similarity">
    <text evidence="2 8">Belongs to the profilin family.</text>
</comment>
<evidence type="ECO:0000313" key="9">
    <source>
        <dbReference type="EMBL" id="KAF8663226.1"/>
    </source>
</evidence>
<evidence type="ECO:0000256" key="6">
    <source>
        <dbReference type="ARBA" id="ARBA00023212"/>
    </source>
</evidence>
<comment type="subunit">
    <text evidence="7">Occurs in many kinds of cells as a complex with monomeric actin in a 1:1 ratio.</text>
</comment>
<comment type="function">
    <text evidence="7">Binds to actin and affects the structure of the cytoskeleton. At high concentrations, profilin prevents the polymerization of actin, whereas it enhances it at low concentrations.</text>
</comment>
<evidence type="ECO:0000256" key="4">
    <source>
        <dbReference type="ARBA" id="ARBA00023157"/>
    </source>
</evidence>
<comment type="subcellular location">
    <subcellularLocation>
        <location evidence="1">Cytoplasm</location>
        <location evidence="1">Cytoskeleton</location>
    </subcellularLocation>
</comment>
<dbReference type="PANTHER" id="PTHR11604">
    <property type="entry name" value="PROFILIN"/>
    <property type="match status" value="1"/>
</dbReference>
<organism evidence="9 10">
    <name type="scientific">Digitaria exilis</name>
    <dbReference type="NCBI Taxonomy" id="1010633"/>
    <lineage>
        <taxon>Eukaryota</taxon>
        <taxon>Viridiplantae</taxon>
        <taxon>Streptophyta</taxon>
        <taxon>Embryophyta</taxon>
        <taxon>Tracheophyta</taxon>
        <taxon>Spermatophyta</taxon>
        <taxon>Magnoliopsida</taxon>
        <taxon>Liliopsida</taxon>
        <taxon>Poales</taxon>
        <taxon>Poaceae</taxon>
        <taxon>PACMAD clade</taxon>
        <taxon>Panicoideae</taxon>
        <taxon>Panicodae</taxon>
        <taxon>Paniceae</taxon>
        <taxon>Anthephorinae</taxon>
        <taxon>Digitaria</taxon>
    </lineage>
</organism>
<dbReference type="OrthoDB" id="421374at2759"/>
<dbReference type="SUPFAM" id="SSF55770">
    <property type="entry name" value="Profilin (actin-binding protein)"/>
    <property type="match status" value="1"/>
</dbReference>
<keyword evidence="5 8" id="KW-0009">Actin-binding</keyword>
<comment type="caution">
    <text evidence="9">The sequence shown here is derived from an EMBL/GenBank/DDBJ whole genome shotgun (WGS) entry which is preliminary data.</text>
</comment>
<evidence type="ECO:0000256" key="2">
    <source>
        <dbReference type="ARBA" id="ARBA00010058"/>
    </source>
</evidence>
<dbReference type="GO" id="GO:0005856">
    <property type="term" value="C:cytoskeleton"/>
    <property type="evidence" value="ECO:0007669"/>
    <property type="project" value="UniProtKB-SubCell"/>
</dbReference>
<evidence type="ECO:0000256" key="7">
    <source>
        <dbReference type="RuleBase" id="RU003908"/>
    </source>
</evidence>
<accession>A0A835E6N9</accession>
<dbReference type="AlphaFoldDB" id="A0A835E6N9"/>
<dbReference type="PROSITE" id="PS00414">
    <property type="entry name" value="PROFILIN"/>
    <property type="match status" value="1"/>
</dbReference>